<dbReference type="Gene3D" id="3.40.50.150">
    <property type="entry name" value="Vaccinia Virus protein VP39"/>
    <property type="match status" value="1"/>
</dbReference>
<dbReference type="InterPro" id="IPR002052">
    <property type="entry name" value="DNA_methylase_N6_adenine_CS"/>
</dbReference>
<organism evidence="1">
    <name type="scientific">marine sediment metagenome</name>
    <dbReference type="NCBI Taxonomy" id="412755"/>
    <lineage>
        <taxon>unclassified sequences</taxon>
        <taxon>metagenomes</taxon>
        <taxon>ecological metagenomes</taxon>
    </lineage>
</organism>
<reference evidence="1" key="1">
    <citation type="journal article" date="2014" name="Front. Microbiol.">
        <title>High frequency of phylogenetically diverse reductive dehalogenase-homologous genes in deep subseafloor sedimentary metagenomes.</title>
        <authorList>
            <person name="Kawai M."/>
            <person name="Futagami T."/>
            <person name="Toyoda A."/>
            <person name="Takaki Y."/>
            <person name="Nishi S."/>
            <person name="Hori S."/>
            <person name="Arai W."/>
            <person name="Tsubouchi T."/>
            <person name="Morono Y."/>
            <person name="Uchiyama I."/>
            <person name="Ito T."/>
            <person name="Fujiyama A."/>
            <person name="Inagaki F."/>
            <person name="Takami H."/>
        </authorList>
    </citation>
    <scope>NUCLEOTIDE SEQUENCE</scope>
    <source>
        <strain evidence="1">Expedition CK06-06</strain>
    </source>
</reference>
<protein>
    <submittedName>
        <fullName evidence="1">Uncharacterized protein</fullName>
    </submittedName>
</protein>
<sequence length="160" mass="18391">MAIGPGILFDVDLQDVPGPAISLILKKLKKQIMIGEQFYPTPKKVIEKMLLPYKTEKAETGHHYRTVNYKLENLHILDPSAGKGDILDFMKDQYHYNNINLYAIEIDSELQYTLQGKSYQVIGTDFLKYSGDLYFDMIIMNPPFDHGADHLLKALDYTFN</sequence>
<proteinExistence type="predicted"/>
<feature type="non-terminal residue" evidence="1">
    <location>
        <position position="160"/>
    </location>
</feature>
<dbReference type="CDD" id="cd02440">
    <property type="entry name" value="AdoMet_MTases"/>
    <property type="match status" value="1"/>
</dbReference>
<accession>X1S7M1</accession>
<gene>
    <name evidence="1" type="ORF">S12H4_20398</name>
</gene>
<dbReference type="SUPFAM" id="SSF53335">
    <property type="entry name" value="S-adenosyl-L-methionine-dependent methyltransferases"/>
    <property type="match status" value="1"/>
</dbReference>
<evidence type="ECO:0000313" key="1">
    <source>
        <dbReference type="EMBL" id="GAI75096.1"/>
    </source>
</evidence>
<dbReference type="InterPro" id="IPR029063">
    <property type="entry name" value="SAM-dependent_MTases_sf"/>
</dbReference>
<name>X1S7M1_9ZZZZ</name>
<dbReference type="EMBL" id="BARW01010341">
    <property type="protein sequence ID" value="GAI75096.1"/>
    <property type="molecule type" value="Genomic_DNA"/>
</dbReference>
<dbReference type="GO" id="GO:0032259">
    <property type="term" value="P:methylation"/>
    <property type="evidence" value="ECO:0007669"/>
    <property type="project" value="InterPro"/>
</dbReference>
<dbReference type="GO" id="GO:0008168">
    <property type="term" value="F:methyltransferase activity"/>
    <property type="evidence" value="ECO:0007669"/>
    <property type="project" value="InterPro"/>
</dbReference>
<dbReference type="GO" id="GO:0003676">
    <property type="term" value="F:nucleic acid binding"/>
    <property type="evidence" value="ECO:0007669"/>
    <property type="project" value="InterPro"/>
</dbReference>
<comment type="caution">
    <text evidence="1">The sequence shown here is derived from an EMBL/GenBank/DDBJ whole genome shotgun (WGS) entry which is preliminary data.</text>
</comment>
<dbReference type="PROSITE" id="PS00092">
    <property type="entry name" value="N6_MTASE"/>
    <property type="match status" value="1"/>
</dbReference>
<dbReference type="AlphaFoldDB" id="X1S7M1"/>